<keyword evidence="3" id="KW-1185">Reference proteome</keyword>
<evidence type="ECO:0000256" key="1">
    <source>
        <dbReference type="SAM" id="MobiDB-lite"/>
    </source>
</evidence>
<evidence type="ECO:0000313" key="3">
    <source>
        <dbReference type="Proteomes" id="UP000735302"/>
    </source>
</evidence>
<name>A0AAV3YMQ9_9GAST</name>
<proteinExistence type="predicted"/>
<sequence>MEFSLASPYSEQISSTSPATAGWREGGKENREESDRDVKEGEGRLVWADTLYRCLSRTMFAERLLVGAQTDCGCPQNERLLRVLHVTEPRACRRLNTHSIIIINNNDDEQQQQQQQQQQ</sequence>
<dbReference type="Proteomes" id="UP000735302">
    <property type="component" value="Unassembled WGS sequence"/>
</dbReference>
<feature type="region of interest" description="Disordered" evidence="1">
    <location>
        <begin position="1"/>
        <end position="40"/>
    </location>
</feature>
<protein>
    <submittedName>
        <fullName evidence="2">Uncharacterized protein</fullName>
    </submittedName>
</protein>
<feature type="compositionally biased region" description="Polar residues" evidence="1">
    <location>
        <begin position="7"/>
        <end position="19"/>
    </location>
</feature>
<feature type="compositionally biased region" description="Basic and acidic residues" evidence="1">
    <location>
        <begin position="25"/>
        <end position="40"/>
    </location>
</feature>
<accession>A0AAV3YMQ9</accession>
<dbReference type="AlphaFoldDB" id="A0AAV3YMQ9"/>
<gene>
    <name evidence="2" type="ORF">PoB_001014300</name>
</gene>
<dbReference type="EMBL" id="BLXT01001211">
    <property type="protein sequence ID" value="GFN83637.1"/>
    <property type="molecule type" value="Genomic_DNA"/>
</dbReference>
<comment type="caution">
    <text evidence="2">The sequence shown here is derived from an EMBL/GenBank/DDBJ whole genome shotgun (WGS) entry which is preliminary data.</text>
</comment>
<evidence type="ECO:0000313" key="2">
    <source>
        <dbReference type="EMBL" id="GFN83637.1"/>
    </source>
</evidence>
<organism evidence="2 3">
    <name type="scientific">Plakobranchus ocellatus</name>
    <dbReference type="NCBI Taxonomy" id="259542"/>
    <lineage>
        <taxon>Eukaryota</taxon>
        <taxon>Metazoa</taxon>
        <taxon>Spiralia</taxon>
        <taxon>Lophotrochozoa</taxon>
        <taxon>Mollusca</taxon>
        <taxon>Gastropoda</taxon>
        <taxon>Heterobranchia</taxon>
        <taxon>Euthyneura</taxon>
        <taxon>Panpulmonata</taxon>
        <taxon>Sacoglossa</taxon>
        <taxon>Placobranchoidea</taxon>
        <taxon>Plakobranchidae</taxon>
        <taxon>Plakobranchus</taxon>
    </lineage>
</organism>
<reference evidence="2 3" key="1">
    <citation type="journal article" date="2021" name="Elife">
        <title>Chloroplast acquisition without the gene transfer in kleptoplastic sea slugs, Plakobranchus ocellatus.</title>
        <authorList>
            <person name="Maeda T."/>
            <person name="Takahashi S."/>
            <person name="Yoshida T."/>
            <person name="Shimamura S."/>
            <person name="Takaki Y."/>
            <person name="Nagai Y."/>
            <person name="Toyoda A."/>
            <person name="Suzuki Y."/>
            <person name="Arimoto A."/>
            <person name="Ishii H."/>
            <person name="Satoh N."/>
            <person name="Nishiyama T."/>
            <person name="Hasebe M."/>
            <person name="Maruyama T."/>
            <person name="Minagawa J."/>
            <person name="Obokata J."/>
            <person name="Shigenobu S."/>
        </authorList>
    </citation>
    <scope>NUCLEOTIDE SEQUENCE [LARGE SCALE GENOMIC DNA]</scope>
</reference>